<dbReference type="CDD" id="cd00865">
    <property type="entry name" value="PEBP_bact_arch"/>
    <property type="match status" value="1"/>
</dbReference>
<dbReference type="NCBIfam" id="TIGR00481">
    <property type="entry name" value="YbhB/YbcL family Raf kinase inhibitor-like protein"/>
    <property type="match status" value="1"/>
</dbReference>
<dbReference type="InterPro" id="IPR036610">
    <property type="entry name" value="PEBP-like_sf"/>
</dbReference>
<dbReference type="RefSeq" id="WP_105963830.1">
    <property type="nucleotide sequence ID" value="NZ_POSO01000001.1"/>
</dbReference>
<gene>
    <name evidence="1" type="ORF">DY114_05085</name>
</gene>
<comment type="caution">
    <text evidence="1">The sequence shown here is derived from an EMBL/GenBank/DDBJ whole genome shotgun (WGS) entry which is preliminary data.</text>
</comment>
<reference evidence="1 2" key="1">
    <citation type="submission" date="2018-08" db="EMBL/GenBank/DDBJ databases">
        <title>Comparative genomics of wild bee and flower associated Lactobacillus reveals potential adaptation to the bee host.</title>
        <authorList>
            <person name="Vuong H.Q."/>
            <person name="Mcfrederick Q.S."/>
        </authorList>
    </citation>
    <scope>NUCLEOTIDE SEQUENCE [LARGE SCALE GENOMIC DNA]</scope>
    <source>
        <strain evidence="1 2">HV_13</strain>
    </source>
</reference>
<keyword evidence="1" id="KW-0649">Protein kinase inhibitor</keyword>
<dbReference type="PANTHER" id="PTHR30289:SF1">
    <property type="entry name" value="PEBP (PHOSPHATIDYLETHANOLAMINE-BINDING PROTEIN) FAMILY PROTEIN"/>
    <property type="match status" value="1"/>
</dbReference>
<accession>A0ABY2YWP3</accession>
<keyword evidence="2" id="KW-1185">Reference proteome</keyword>
<sequence length="169" mass="19174">MDINIPMKNGNLLDKYTKHTDNQYKENGRPSISFPVDIDNIPADTKSLAFSLTDLDSIPVCGFEWIHWIGANIDPKIKHIPENAAKDNSIEYDHGYNSLAGGLLNMKNDPMSLGYVGPTPPNKKHNYTFTVYALDEKIDLNNGFWYNEMIHKMNGHIIEQEVLNLPVEN</sequence>
<dbReference type="Gene3D" id="3.90.280.10">
    <property type="entry name" value="PEBP-like"/>
    <property type="match status" value="1"/>
</dbReference>
<proteinExistence type="predicted"/>
<dbReference type="InterPro" id="IPR005247">
    <property type="entry name" value="YbhB_YbcL/LppC-like"/>
</dbReference>
<dbReference type="InterPro" id="IPR008914">
    <property type="entry name" value="PEBP"/>
</dbReference>
<dbReference type="GO" id="GO:0004860">
    <property type="term" value="F:protein kinase inhibitor activity"/>
    <property type="evidence" value="ECO:0007669"/>
    <property type="project" value="UniProtKB-KW"/>
</dbReference>
<organism evidence="1 2">
    <name type="scientific">Apilactobacillus micheneri</name>
    <dbReference type="NCBI Taxonomy" id="1899430"/>
    <lineage>
        <taxon>Bacteria</taxon>
        <taxon>Bacillati</taxon>
        <taxon>Bacillota</taxon>
        <taxon>Bacilli</taxon>
        <taxon>Lactobacillales</taxon>
        <taxon>Lactobacillaceae</taxon>
        <taxon>Apilactobacillus</taxon>
    </lineage>
</organism>
<dbReference type="Proteomes" id="UP000777560">
    <property type="component" value="Unassembled WGS sequence"/>
</dbReference>
<dbReference type="EMBL" id="QUAV01000003">
    <property type="protein sequence ID" value="TPR24657.1"/>
    <property type="molecule type" value="Genomic_DNA"/>
</dbReference>
<evidence type="ECO:0000313" key="1">
    <source>
        <dbReference type="EMBL" id="TPR24657.1"/>
    </source>
</evidence>
<name>A0ABY2YWP3_9LACO</name>
<dbReference type="SUPFAM" id="SSF49777">
    <property type="entry name" value="PEBP-like"/>
    <property type="match status" value="1"/>
</dbReference>
<dbReference type="PANTHER" id="PTHR30289">
    <property type="entry name" value="UNCHARACTERIZED PROTEIN YBCL-RELATED"/>
    <property type="match status" value="1"/>
</dbReference>
<evidence type="ECO:0000313" key="2">
    <source>
        <dbReference type="Proteomes" id="UP000777560"/>
    </source>
</evidence>
<protein>
    <submittedName>
        <fullName evidence="1">YbhB/YbcL family Raf kinase inhibitor-like protein</fullName>
    </submittedName>
</protein>
<dbReference type="Pfam" id="PF01161">
    <property type="entry name" value="PBP"/>
    <property type="match status" value="1"/>
</dbReference>